<dbReference type="Proteomes" id="UP001153050">
    <property type="component" value="Unassembled WGS sequence"/>
</dbReference>
<proteinExistence type="predicted"/>
<evidence type="ECO:0008006" key="3">
    <source>
        <dbReference type="Google" id="ProtNLM"/>
    </source>
</evidence>
<name>A0ABN8KBS3_9HYPH</name>
<evidence type="ECO:0000313" key="1">
    <source>
        <dbReference type="EMBL" id="CAH2407676.1"/>
    </source>
</evidence>
<dbReference type="EMBL" id="CAKXZT010000160">
    <property type="protein sequence ID" value="CAH2407676.1"/>
    <property type="molecule type" value="Genomic_DNA"/>
</dbReference>
<evidence type="ECO:0000313" key="2">
    <source>
        <dbReference type="Proteomes" id="UP001153050"/>
    </source>
</evidence>
<accession>A0ABN8KBS3</accession>
<keyword evidence="2" id="KW-1185">Reference proteome</keyword>
<organism evidence="1 2">
    <name type="scientific">Mesorhizobium escarrei</name>
    <dbReference type="NCBI Taxonomy" id="666018"/>
    <lineage>
        <taxon>Bacteria</taxon>
        <taxon>Pseudomonadati</taxon>
        <taxon>Pseudomonadota</taxon>
        <taxon>Alphaproteobacteria</taxon>
        <taxon>Hyphomicrobiales</taxon>
        <taxon>Phyllobacteriaceae</taxon>
        <taxon>Mesorhizobium</taxon>
    </lineage>
</organism>
<protein>
    <recommendedName>
        <fullName evidence="3">Transposase IS701-like DDE domain-containing protein</fullName>
    </recommendedName>
</protein>
<gene>
    <name evidence="1" type="ORF">MES5069_620021</name>
</gene>
<reference evidence="1 2" key="1">
    <citation type="submission" date="2022-03" db="EMBL/GenBank/DDBJ databases">
        <authorList>
            <person name="Brunel B."/>
        </authorList>
    </citation>
    <scope>NUCLEOTIDE SEQUENCE [LARGE SCALE GENOMIC DNA]</scope>
    <source>
        <strain evidence="1">STM5069sample</strain>
    </source>
</reference>
<sequence>MNDERLNRVHAWAAGDLDRGVVVVVVDACFTDAATAAWLRQRNAATGGSESSSLTYRIGVPKYPAKLLYRFQEC</sequence>
<comment type="caution">
    <text evidence="1">The sequence shown here is derived from an EMBL/GenBank/DDBJ whole genome shotgun (WGS) entry which is preliminary data.</text>
</comment>